<dbReference type="GO" id="GO:2001289">
    <property type="term" value="P:lipid X metabolic process"/>
    <property type="evidence" value="ECO:0007669"/>
    <property type="project" value="UniProtKB-ARBA"/>
</dbReference>
<gene>
    <name evidence="13" type="ORF">OSB04_021544</name>
</gene>
<comment type="catalytic activity">
    <reaction evidence="11">
        <text>a UDP-3-O-[(3R)-3-hydroxyacyl]-N-acetyl-alpha-D-glucosamine + H2O = a UDP-3-O-[(3R)-3-hydroxyacyl]-alpha-D-glucosamine + acetate</text>
        <dbReference type="Rhea" id="RHEA:67816"/>
        <dbReference type="ChEBI" id="CHEBI:15377"/>
        <dbReference type="ChEBI" id="CHEBI:30089"/>
        <dbReference type="ChEBI" id="CHEBI:137740"/>
        <dbReference type="ChEBI" id="CHEBI:173225"/>
        <dbReference type="EC" id="3.5.1.108"/>
    </reaction>
</comment>
<dbReference type="InterPro" id="IPR011334">
    <property type="entry name" value="UDP-acyl_GlcNac_deAcase_C"/>
</dbReference>
<keyword evidence="6" id="KW-0441">Lipid A biosynthesis</keyword>
<keyword evidence="7" id="KW-0479">Metal-binding</keyword>
<dbReference type="Pfam" id="PF03331">
    <property type="entry name" value="LpxC"/>
    <property type="match status" value="1"/>
</dbReference>
<evidence type="ECO:0000313" key="13">
    <source>
        <dbReference type="EMBL" id="KAJ9549001.1"/>
    </source>
</evidence>
<keyword evidence="10" id="KW-0443">Lipid metabolism</keyword>
<dbReference type="InterPro" id="IPR020568">
    <property type="entry name" value="Ribosomal_Su5_D2-typ_SF"/>
</dbReference>
<evidence type="ECO:0000256" key="8">
    <source>
        <dbReference type="ARBA" id="ARBA00022801"/>
    </source>
</evidence>
<comment type="function">
    <text evidence="12">Involved in the biosynthesis of lipid A, a phosphorylated glycolipid that in bacteria anchors the lipopolysaccharide to the outer membrane of the cell. Lipid A-like molecules in plants may serve as structural components of the outer membranes of mitochondria and/or chloroplasts, or may be involved in signal transduction or plant defense responses.</text>
</comment>
<keyword evidence="14" id="KW-1185">Reference proteome</keyword>
<evidence type="ECO:0000256" key="6">
    <source>
        <dbReference type="ARBA" id="ARBA00022556"/>
    </source>
</evidence>
<evidence type="ECO:0000256" key="7">
    <source>
        <dbReference type="ARBA" id="ARBA00022723"/>
    </source>
</evidence>
<dbReference type="InterPro" id="IPR015870">
    <property type="entry name" value="UDP-acyl_N-AcGlcN_deAcase_N"/>
</dbReference>
<evidence type="ECO:0000313" key="14">
    <source>
        <dbReference type="Proteomes" id="UP001172457"/>
    </source>
</evidence>
<comment type="caution">
    <text evidence="13">The sequence shown here is derived from an EMBL/GenBank/DDBJ whole genome shotgun (WGS) entry which is preliminary data.</text>
</comment>
<name>A0AA38T7S1_9ASTR</name>
<dbReference type="EMBL" id="JARYMX010000005">
    <property type="protein sequence ID" value="KAJ9549001.1"/>
    <property type="molecule type" value="Genomic_DNA"/>
</dbReference>
<comment type="similarity">
    <text evidence="3">Belongs to the LpxC family.</text>
</comment>
<dbReference type="Proteomes" id="UP001172457">
    <property type="component" value="Chromosome 5"/>
</dbReference>
<reference evidence="13" key="1">
    <citation type="submission" date="2023-03" db="EMBL/GenBank/DDBJ databases">
        <title>Chromosome-scale reference genome and RAD-based genetic map of yellow starthistle (Centaurea solstitialis) reveal putative structural variation and QTLs associated with invader traits.</title>
        <authorList>
            <person name="Reatini B."/>
            <person name="Cang F.A."/>
            <person name="Jiang Q."/>
            <person name="Mckibben M.T.W."/>
            <person name="Barker M.S."/>
            <person name="Rieseberg L.H."/>
            <person name="Dlugosch K.M."/>
        </authorList>
    </citation>
    <scope>NUCLEOTIDE SEQUENCE</scope>
    <source>
        <strain evidence="13">CAN-66</strain>
        <tissue evidence="13">Leaf</tissue>
    </source>
</reference>
<dbReference type="GO" id="GO:0005739">
    <property type="term" value="C:mitochondrion"/>
    <property type="evidence" value="ECO:0007669"/>
    <property type="project" value="UniProtKB-ARBA"/>
</dbReference>
<dbReference type="AlphaFoldDB" id="A0AA38T7S1"/>
<accession>A0AA38T7S1</accession>
<evidence type="ECO:0000256" key="1">
    <source>
        <dbReference type="ARBA" id="ARBA00001947"/>
    </source>
</evidence>
<evidence type="ECO:0000256" key="10">
    <source>
        <dbReference type="ARBA" id="ARBA00023098"/>
    </source>
</evidence>
<evidence type="ECO:0000256" key="2">
    <source>
        <dbReference type="ARBA" id="ARBA00005002"/>
    </source>
</evidence>
<dbReference type="GO" id="GO:0016020">
    <property type="term" value="C:membrane"/>
    <property type="evidence" value="ECO:0007669"/>
    <property type="project" value="GOC"/>
</dbReference>
<proteinExistence type="inferred from homology"/>
<evidence type="ECO:0000256" key="4">
    <source>
        <dbReference type="ARBA" id="ARBA00012745"/>
    </source>
</evidence>
<dbReference type="SUPFAM" id="SSF54211">
    <property type="entry name" value="Ribosomal protein S5 domain 2-like"/>
    <property type="match status" value="2"/>
</dbReference>
<dbReference type="Gene3D" id="3.30.230.20">
    <property type="entry name" value="lpxc deacetylase, domain 1"/>
    <property type="match status" value="1"/>
</dbReference>
<keyword evidence="8" id="KW-0378">Hydrolase</keyword>
<dbReference type="GO" id="GO:0009245">
    <property type="term" value="P:lipid A biosynthetic process"/>
    <property type="evidence" value="ECO:0007669"/>
    <property type="project" value="UniProtKB-KW"/>
</dbReference>
<evidence type="ECO:0000256" key="5">
    <source>
        <dbReference type="ARBA" id="ARBA00022516"/>
    </source>
</evidence>
<dbReference type="PANTHER" id="PTHR33694:SF1">
    <property type="entry name" value="UDP-3-O-ACYL-N-ACETYLGLUCOSAMINE DEACETYLASE 1, MITOCHONDRIAL-RELATED"/>
    <property type="match status" value="1"/>
</dbReference>
<evidence type="ECO:0000256" key="3">
    <source>
        <dbReference type="ARBA" id="ARBA00006170"/>
    </source>
</evidence>
<dbReference type="InterPro" id="IPR004463">
    <property type="entry name" value="UDP-acyl_GlcNac_deAcase"/>
</dbReference>
<evidence type="ECO:0000256" key="12">
    <source>
        <dbReference type="ARBA" id="ARBA00024987"/>
    </source>
</evidence>
<dbReference type="Gene3D" id="3.30.1700.10">
    <property type="entry name" value="lpxc deacetylase, domain 2"/>
    <property type="match status" value="1"/>
</dbReference>
<keyword evidence="5" id="KW-0444">Lipid biosynthesis</keyword>
<protein>
    <recommendedName>
        <fullName evidence="4">UDP-3-O-acyl-N-acetylglucosamine deacetylase</fullName>
        <ecNumber evidence="4">3.5.1.108</ecNumber>
    </recommendedName>
</protein>
<evidence type="ECO:0000256" key="9">
    <source>
        <dbReference type="ARBA" id="ARBA00022833"/>
    </source>
</evidence>
<comment type="cofactor">
    <cofactor evidence="1">
        <name>Zn(2+)</name>
        <dbReference type="ChEBI" id="CHEBI:29105"/>
    </cofactor>
</comment>
<dbReference type="GO" id="GO:0103117">
    <property type="term" value="F:UDP-3-O-acyl-N-acetylglucosamine deacetylase activity"/>
    <property type="evidence" value="ECO:0007669"/>
    <property type="project" value="UniProtKB-EC"/>
</dbReference>
<evidence type="ECO:0000256" key="11">
    <source>
        <dbReference type="ARBA" id="ARBA00024535"/>
    </source>
</evidence>
<comment type="pathway">
    <text evidence="2">Glycolipid biosynthesis; lipid IV(A) biosynthesis; lipid IV(A) from (3R)-3-hydroxytetradecanoyl-[acyl-carrier-protein] and UDP-N-acetyl-alpha-D-glucosamine: step 2/6.</text>
</comment>
<keyword evidence="9" id="KW-0862">Zinc</keyword>
<dbReference type="PANTHER" id="PTHR33694">
    <property type="entry name" value="UDP-3-O-ACYL-N-ACETYLGLUCOSAMINE DEACETYLASE 1, MITOCHONDRIAL-RELATED"/>
    <property type="match status" value="1"/>
</dbReference>
<organism evidence="13 14">
    <name type="scientific">Centaurea solstitialis</name>
    <name type="common">yellow star-thistle</name>
    <dbReference type="NCBI Taxonomy" id="347529"/>
    <lineage>
        <taxon>Eukaryota</taxon>
        <taxon>Viridiplantae</taxon>
        <taxon>Streptophyta</taxon>
        <taxon>Embryophyta</taxon>
        <taxon>Tracheophyta</taxon>
        <taxon>Spermatophyta</taxon>
        <taxon>Magnoliopsida</taxon>
        <taxon>eudicotyledons</taxon>
        <taxon>Gunneridae</taxon>
        <taxon>Pentapetalae</taxon>
        <taxon>asterids</taxon>
        <taxon>campanulids</taxon>
        <taxon>Asterales</taxon>
        <taxon>Asteraceae</taxon>
        <taxon>Carduoideae</taxon>
        <taxon>Cardueae</taxon>
        <taxon>Centaureinae</taxon>
        <taxon>Centaurea</taxon>
    </lineage>
</organism>
<sequence>MTLCGRAAVEAFKSSALISWRSTGKLQQTIGGCIEKTGRTLHSGKNSTVRIWPELSGKGRYFDFCSGLIPASIDFAQESPLCTTLRKNGHSVGTVEHLLSALEGTGVDNCRIEILNSDRDDDDDPSAEVPIFDGSAREWVEAIEKVGVTVAVDCNGRSCDKLAPYLTQPVIVSKGDSVISAFPSKEISISYGISFPQVSDISLQWFSSVFCTGSFYSKQIAPSRTFCIYEEVEKMRDAGLIKGGSVDNAVVFSTSKGLLNPPLRSLEEPCRHKILDFIGDVSLFARNGSQGIPVANIVAYKVRLSNPFLPPFSGYLLCPLKVVQCKP</sequence>
<dbReference type="EC" id="3.5.1.108" evidence="4"/>
<dbReference type="GO" id="GO:0046872">
    <property type="term" value="F:metal ion binding"/>
    <property type="evidence" value="ECO:0007669"/>
    <property type="project" value="UniProtKB-KW"/>
</dbReference>